<feature type="transmembrane region" description="Helical" evidence="2">
    <location>
        <begin position="225"/>
        <end position="245"/>
    </location>
</feature>
<feature type="transmembrane region" description="Helical" evidence="2">
    <location>
        <begin position="109"/>
        <end position="142"/>
    </location>
</feature>
<dbReference type="Proteomes" id="UP000544090">
    <property type="component" value="Unassembled WGS sequence"/>
</dbReference>
<feature type="region of interest" description="Disordered" evidence="1">
    <location>
        <begin position="1"/>
        <end position="99"/>
    </location>
</feature>
<protein>
    <submittedName>
        <fullName evidence="3">Uncharacterized protein</fullName>
    </submittedName>
</protein>
<keyword evidence="2" id="KW-0472">Membrane</keyword>
<feature type="compositionally biased region" description="Low complexity" evidence="1">
    <location>
        <begin position="51"/>
        <end position="99"/>
    </location>
</feature>
<feature type="compositionally biased region" description="Low complexity" evidence="1">
    <location>
        <begin position="22"/>
        <end position="43"/>
    </location>
</feature>
<sequence length="258" mass="27743">MSTPENKPGEPGNGQHREPEQPRYGQNPPQYGQQQPSYGQNPPYGQPQPPQYGQNPPQYGQNPPQYGQNLPQYGQPQPQYGYQQPLPGQYGYPGSQPYGATKPAPPREVLVAFWLIIAAAVLNVINSFVLAAAAGQFIAAMWDDPQFQEQLRQAAGDQDPGSITPEMVSGPVAVTLVIVGLITLGLYLLVAFNVKAGRNWARILGTVFAALSLFGLAQLGLGTVVILLGVAAIVLLYMPASNAYFKDAAARRSGYYGS</sequence>
<evidence type="ECO:0000256" key="2">
    <source>
        <dbReference type="SAM" id="Phobius"/>
    </source>
</evidence>
<dbReference type="EMBL" id="JAAZSQ010000002">
    <property type="protein sequence ID" value="NKX53435.1"/>
    <property type="molecule type" value="Genomic_DNA"/>
</dbReference>
<keyword evidence="2" id="KW-0812">Transmembrane</keyword>
<dbReference type="RefSeq" id="WP_168484790.1">
    <property type="nucleotide sequence ID" value="NZ_JAAZSQ010000002.1"/>
</dbReference>
<name>A0A7X6K556_9MICC</name>
<comment type="caution">
    <text evidence="3">The sequence shown here is derived from an EMBL/GenBank/DDBJ whole genome shotgun (WGS) entry which is preliminary data.</text>
</comment>
<feature type="transmembrane region" description="Helical" evidence="2">
    <location>
        <begin position="199"/>
        <end position="219"/>
    </location>
</feature>
<feature type="transmembrane region" description="Helical" evidence="2">
    <location>
        <begin position="172"/>
        <end position="192"/>
    </location>
</feature>
<keyword evidence="4" id="KW-1185">Reference proteome</keyword>
<reference evidence="3 4" key="1">
    <citation type="submission" date="2020-04" db="EMBL/GenBank/DDBJ databases">
        <title>Arthrobacter sp. nov.</title>
        <authorList>
            <person name="Liu S."/>
        </authorList>
    </citation>
    <scope>NUCLEOTIDE SEQUENCE [LARGE SCALE GENOMIC DNA]</scope>
    <source>
        <strain evidence="3 4">E918</strain>
    </source>
</reference>
<proteinExistence type="predicted"/>
<keyword evidence="2" id="KW-1133">Transmembrane helix</keyword>
<evidence type="ECO:0000256" key="1">
    <source>
        <dbReference type="SAM" id="MobiDB-lite"/>
    </source>
</evidence>
<accession>A0A7X6K556</accession>
<organism evidence="3 4">
    <name type="scientific">Arthrobacter mobilis</name>
    <dbReference type="NCBI Taxonomy" id="2724944"/>
    <lineage>
        <taxon>Bacteria</taxon>
        <taxon>Bacillati</taxon>
        <taxon>Actinomycetota</taxon>
        <taxon>Actinomycetes</taxon>
        <taxon>Micrococcales</taxon>
        <taxon>Micrococcaceae</taxon>
        <taxon>Arthrobacter</taxon>
    </lineage>
</organism>
<evidence type="ECO:0000313" key="3">
    <source>
        <dbReference type="EMBL" id="NKX53435.1"/>
    </source>
</evidence>
<dbReference type="AlphaFoldDB" id="A0A7X6K556"/>
<evidence type="ECO:0000313" key="4">
    <source>
        <dbReference type="Proteomes" id="UP000544090"/>
    </source>
</evidence>
<gene>
    <name evidence="3" type="ORF">HGG74_02545</name>
</gene>